<evidence type="ECO:0000256" key="7">
    <source>
        <dbReference type="ARBA" id="ARBA00022801"/>
    </source>
</evidence>
<comment type="caution">
    <text evidence="11">The sequence shown here is derived from an EMBL/GenBank/DDBJ whole genome shotgun (WGS) entry which is preliminary data.</text>
</comment>
<dbReference type="GO" id="GO:0006020">
    <property type="term" value="P:inositol metabolic process"/>
    <property type="evidence" value="ECO:0007669"/>
    <property type="project" value="TreeGrafter"/>
</dbReference>
<evidence type="ECO:0000256" key="10">
    <source>
        <dbReference type="RuleBase" id="RU364068"/>
    </source>
</evidence>
<keyword evidence="7 10" id="KW-0378">Hydrolase</keyword>
<feature type="binding site" evidence="9">
    <location>
        <position position="213"/>
    </location>
    <ligand>
        <name>Mg(2+)</name>
        <dbReference type="ChEBI" id="CHEBI:18420"/>
        <label>1</label>
        <note>catalytic</note>
    </ligand>
</feature>
<dbReference type="GO" id="GO:0007165">
    <property type="term" value="P:signal transduction"/>
    <property type="evidence" value="ECO:0007669"/>
    <property type="project" value="TreeGrafter"/>
</dbReference>
<dbReference type="PANTHER" id="PTHR20854">
    <property type="entry name" value="INOSITOL MONOPHOSPHATASE"/>
    <property type="match status" value="1"/>
</dbReference>
<protein>
    <recommendedName>
        <fullName evidence="5 10">Inositol-1-monophosphatase</fullName>
        <ecNumber evidence="4 10">3.1.3.25</ecNumber>
    </recommendedName>
</protein>
<name>A0A512BQR3_9HYPH</name>
<evidence type="ECO:0000256" key="2">
    <source>
        <dbReference type="ARBA" id="ARBA00001946"/>
    </source>
</evidence>
<evidence type="ECO:0000256" key="4">
    <source>
        <dbReference type="ARBA" id="ARBA00013106"/>
    </source>
</evidence>
<gene>
    <name evidence="11" type="ORF">MAE02_20590</name>
</gene>
<evidence type="ECO:0000256" key="9">
    <source>
        <dbReference type="PIRSR" id="PIRSR600760-2"/>
    </source>
</evidence>
<dbReference type="Pfam" id="PF00459">
    <property type="entry name" value="Inositol_P"/>
    <property type="match status" value="1"/>
</dbReference>
<sequence length="264" mass="28557">MTTDGLETRFAAACATAWEAGLLARRCFLERPRSQLPDFKGHQDFLTATDAEVEELIRARLHELFPNDAFFGEEGGGSFESDVWVVDPIDGTANFARGIPHFAISIAFVRDGRTEIGVVYDVMQNEVYTALRGRGARLNGEPIRVSGLSQIRQATVEAGWSSRLAHDPYIAVVENLKAAGANVRRAGSGTLGLAYVADGRIDAYCELHINSWDVLAALLIIEEAGGWTNNFLAKDGLRKGNPVLACTPELADLLIAATGIAKEP</sequence>
<feature type="binding site" evidence="9">
    <location>
        <position position="73"/>
    </location>
    <ligand>
        <name>Mg(2+)</name>
        <dbReference type="ChEBI" id="CHEBI:18420"/>
        <label>1</label>
        <note>catalytic</note>
    </ligand>
</feature>
<dbReference type="PANTHER" id="PTHR20854:SF4">
    <property type="entry name" value="INOSITOL-1-MONOPHOSPHATASE-RELATED"/>
    <property type="match status" value="1"/>
</dbReference>
<comment type="cofactor">
    <cofactor evidence="2 9 10">
        <name>Mg(2+)</name>
        <dbReference type="ChEBI" id="CHEBI:18420"/>
    </cofactor>
</comment>
<dbReference type="Gene3D" id="3.30.540.10">
    <property type="entry name" value="Fructose-1,6-Bisphosphatase, subunit A, domain 1"/>
    <property type="match status" value="1"/>
</dbReference>
<dbReference type="RefSeq" id="WP_114184721.1">
    <property type="nucleotide sequence ID" value="NZ_BJYU01000022.1"/>
</dbReference>
<dbReference type="InterPro" id="IPR000760">
    <property type="entry name" value="Inositol_monophosphatase-like"/>
</dbReference>
<evidence type="ECO:0000256" key="5">
    <source>
        <dbReference type="ARBA" id="ARBA00019784"/>
    </source>
</evidence>
<accession>A0A512BQR3</accession>
<feature type="binding site" evidence="9">
    <location>
        <position position="87"/>
    </location>
    <ligand>
        <name>Mg(2+)</name>
        <dbReference type="ChEBI" id="CHEBI:18420"/>
        <label>1</label>
        <note>catalytic</note>
    </ligand>
</feature>
<dbReference type="GO" id="GO:0046872">
    <property type="term" value="F:metal ion binding"/>
    <property type="evidence" value="ECO:0007669"/>
    <property type="project" value="UniProtKB-KW"/>
</dbReference>
<keyword evidence="6 9" id="KW-0479">Metal-binding</keyword>
<dbReference type="GO" id="GO:0008934">
    <property type="term" value="F:inositol monophosphate 1-phosphatase activity"/>
    <property type="evidence" value="ECO:0007669"/>
    <property type="project" value="InterPro"/>
</dbReference>
<evidence type="ECO:0000313" key="11">
    <source>
        <dbReference type="EMBL" id="GEO14363.1"/>
    </source>
</evidence>
<dbReference type="AlphaFoldDB" id="A0A512BQR3"/>
<dbReference type="FunFam" id="3.30.540.10:FF:000003">
    <property type="entry name" value="Inositol-1-monophosphatase"/>
    <property type="match status" value="1"/>
</dbReference>
<dbReference type="SUPFAM" id="SSF56655">
    <property type="entry name" value="Carbohydrate phosphatase"/>
    <property type="match status" value="1"/>
</dbReference>
<evidence type="ECO:0000256" key="3">
    <source>
        <dbReference type="ARBA" id="ARBA00009759"/>
    </source>
</evidence>
<dbReference type="EMBL" id="BJYU01000022">
    <property type="protein sequence ID" value="GEO14363.1"/>
    <property type="molecule type" value="Genomic_DNA"/>
</dbReference>
<evidence type="ECO:0000256" key="1">
    <source>
        <dbReference type="ARBA" id="ARBA00001033"/>
    </source>
</evidence>
<keyword evidence="8 9" id="KW-0460">Magnesium</keyword>
<dbReference type="PROSITE" id="PS00629">
    <property type="entry name" value="IMP_1"/>
    <property type="match status" value="1"/>
</dbReference>
<evidence type="ECO:0000313" key="12">
    <source>
        <dbReference type="Proteomes" id="UP000321085"/>
    </source>
</evidence>
<proteinExistence type="inferred from homology"/>
<dbReference type="OrthoDB" id="9785695at2"/>
<organism evidence="11 12">
    <name type="scientific">Microvirga aerophila</name>
    <dbReference type="NCBI Taxonomy" id="670291"/>
    <lineage>
        <taxon>Bacteria</taxon>
        <taxon>Pseudomonadati</taxon>
        <taxon>Pseudomonadota</taxon>
        <taxon>Alphaproteobacteria</taxon>
        <taxon>Hyphomicrobiales</taxon>
        <taxon>Methylobacteriaceae</taxon>
        <taxon>Microvirga</taxon>
    </lineage>
</organism>
<keyword evidence="12" id="KW-1185">Reference proteome</keyword>
<comment type="similarity">
    <text evidence="3 10">Belongs to the inositol monophosphatase superfamily.</text>
</comment>
<dbReference type="PRINTS" id="PR00377">
    <property type="entry name" value="IMPHPHTASES"/>
</dbReference>
<dbReference type="InterPro" id="IPR020583">
    <property type="entry name" value="Inositol_monoP_metal-BS"/>
</dbReference>
<dbReference type="CDD" id="cd01639">
    <property type="entry name" value="IMPase"/>
    <property type="match status" value="1"/>
</dbReference>
<feature type="binding site" evidence="9">
    <location>
        <position position="90"/>
    </location>
    <ligand>
        <name>Mg(2+)</name>
        <dbReference type="ChEBI" id="CHEBI:18420"/>
        <label>2</label>
    </ligand>
</feature>
<reference evidence="11 12" key="1">
    <citation type="submission" date="2019-07" db="EMBL/GenBank/DDBJ databases">
        <title>Whole genome shotgun sequence of Microvirga aerophila NBRC 106136.</title>
        <authorList>
            <person name="Hosoyama A."/>
            <person name="Uohara A."/>
            <person name="Ohji S."/>
            <person name="Ichikawa N."/>
        </authorList>
    </citation>
    <scope>NUCLEOTIDE SEQUENCE [LARGE SCALE GENOMIC DNA]</scope>
    <source>
        <strain evidence="11 12">NBRC 106136</strain>
    </source>
</reference>
<comment type="catalytic activity">
    <reaction evidence="1 10">
        <text>a myo-inositol phosphate + H2O = myo-inositol + phosphate</text>
        <dbReference type="Rhea" id="RHEA:24056"/>
        <dbReference type="ChEBI" id="CHEBI:15377"/>
        <dbReference type="ChEBI" id="CHEBI:17268"/>
        <dbReference type="ChEBI" id="CHEBI:43474"/>
        <dbReference type="ChEBI" id="CHEBI:84139"/>
        <dbReference type="EC" id="3.1.3.25"/>
    </reaction>
</comment>
<dbReference type="Proteomes" id="UP000321085">
    <property type="component" value="Unassembled WGS sequence"/>
</dbReference>
<evidence type="ECO:0000256" key="6">
    <source>
        <dbReference type="ARBA" id="ARBA00022723"/>
    </source>
</evidence>
<feature type="binding site" evidence="9">
    <location>
        <position position="89"/>
    </location>
    <ligand>
        <name>Mg(2+)</name>
        <dbReference type="ChEBI" id="CHEBI:18420"/>
        <label>1</label>
        <note>catalytic</note>
    </ligand>
</feature>
<dbReference type="InterPro" id="IPR033942">
    <property type="entry name" value="IMPase"/>
</dbReference>
<dbReference type="Gene3D" id="3.40.190.80">
    <property type="match status" value="1"/>
</dbReference>
<evidence type="ECO:0000256" key="8">
    <source>
        <dbReference type="ARBA" id="ARBA00022842"/>
    </source>
</evidence>
<dbReference type="EC" id="3.1.3.25" evidence="4 10"/>